<reference evidence="1 2" key="1">
    <citation type="journal article" date="2023" name="IMA Fungus">
        <title>Comparative genomic study of the Penicillium genus elucidates a diverse pangenome and 15 lateral gene transfer events.</title>
        <authorList>
            <person name="Petersen C."/>
            <person name="Sorensen T."/>
            <person name="Nielsen M.R."/>
            <person name="Sondergaard T.E."/>
            <person name="Sorensen J.L."/>
            <person name="Fitzpatrick D.A."/>
            <person name="Frisvad J.C."/>
            <person name="Nielsen K.L."/>
        </authorList>
    </citation>
    <scope>NUCLEOTIDE SEQUENCE [LARGE SCALE GENOMIC DNA]</scope>
    <source>
        <strain evidence="1 2">IBT 3361</strain>
    </source>
</reference>
<proteinExistence type="predicted"/>
<gene>
    <name evidence="1" type="ORF">N7505_001323</name>
</gene>
<sequence>MSSVFCCSSPSPYRPAHLTHEAKFDPFIAWAKGSESSPSAVSASFSQNPDNPPPYAVQFVRQVNFGAIEAKRYFIPHPETNGDRAEFVEITEQDLIAGNFQKLNSYKNFKCTMHNKFFEVNLYQKDPVNRHHWRLNIARPASDIAHLVTSSQNYILPTSKEYELVNVFFPFSLFAFATAI</sequence>
<dbReference type="Proteomes" id="UP001220256">
    <property type="component" value="Unassembled WGS sequence"/>
</dbReference>
<dbReference type="EMBL" id="JAPVEB010000001">
    <property type="protein sequence ID" value="KAJ5283343.1"/>
    <property type="molecule type" value="Genomic_DNA"/>
</dbReference>
<evidence type="ECO:0000313" key="1">
    <source>
        <dbReference type="EMBL" id="KAJ5283343.1"/>
    </source>
</evidence>
<name>A0ABQ8WWJ7_PENCH</name>
<evidence type="ECO:0000313" key="2">
    <source>
        <dbReference type="Proteomes" id="UP001220256"/>
    </source>
</evidence>
<comment type="caution">
    <text evidence="1">The sequence shown here is derived from an EMBL/GenBank/DDBJ whole genome shotgun (WGS) entry which is preliminary data.</text>
</comment>
<protein>
    <submittedName>
        <fullName evidence="1">Uncharacterized protein</fullName>
    </submittedName>
</protein>
<accession>A0ABQ8WWJ7</accession>
<keyword evidence="2" id="KW-1185">Reference proteome</keyword>
<organism evidence="1 2">
    <name type="scientific">Penicillium chrysogenum</name>
    <name type="common">Penicillium notatum</name>
    <dbReference type="NCBI Taxonomy" id="5076"/>
    <lineage>
        <taxon>Eukaryota</taxon>
        <taxon>Fungi</taxon>
        <taxon>Dikarya</taxon>
        <taxon>Ascomycota</taxon>
        <taxon>Pezizomycotina</taxon>
        <taxon>Eurotiomycetes</taxon>
        <taxon>Eurotiomycetidae</taxon>
        <taxon>Eurotiales</taxon>
        <taxon>Aspergillaceae</taxon>
        <taxon>Penicillium</taxon>
        <taxon>Penicillium chrysogenum species complex</taxon>
    </lineage>
</organism>